<reference evidence="2" key="1">
    <citation type="submission" date="2018-04" db="EMBL/GenBank/DDBJ databases">
        <authorList>
            <person name="Cornet L."/>
        </authorList>
    </citation>
    <scope>NUCLEOTIDE SEQUENCE [LARGE SCALE GENOMIC DNA]</scope>
</reference>
<name>A0A2W4W3K0_9CYAN</name>
<dbReference type="Proteomes" id="UP000249354">
    <property type="component" value="Unassembled WGS sequence"/>
</dbReference>
<reference evidence="1 2" key="2">
    <citation type="submission" date="2018-06" db="EMBL/GenBank/DDBJ databases">
        <title>Metagenomic assembly of (sub)arctic Cyanobacteria and their associated microbiome from non-axenic cultures.</title>
        <authorList>
            <person name="Baurain D."/>
        </authorList>
    </citation>
    <scope>NUCLEOTIDE SEQUENCE [LARGE SCALE GENOMIC DNA]</scope>
    <source>
        <strain evidence="1">ULC129bin1</strain>
    </source>
</reference>
<evidence type="ECO:0000313" key="1">
    <source>
        <dbReference type="EMBL" id="PZO16595.1"/>
    </source>
</evidence>
<dbReference type="EMBL" id="QBMC01000078">
    <property type="protein sequence ID" value="PZO16595.1"/>
    <property type="molecule type" value="Genomic_DNA"/>
</dbReference>
<organism evidence="1 2">
    <name type="scientific">Leptolyngbya foveolarum</name>
    <dbReference type="NCBI Taxonomy" id="47253"/>
    <lineage>
        <taxon>Bacteria</taxon>
        <taxon>Bacillati</taxon>
        <taxon>Cyanobacteriota</taxon>
        <taxon>Cyanophyceae</taxon>
        <taxon>Leptolyngbyales</taxon>
        <taxon>Leptolyngbyaceae</taxon>
        <taxon>Leptolyngbya group</taxon>
        <taxon>Leptolyngbya</taxon>
    </lineage>
</organism>
<gene>
    <name evidence="1" type="ORF">DCF25_12240</name>
</gene>
<accession>A0A2W4W3K0</accession>
<dbReference type="AlphaFoldDB" id="A0A2W4W3K0"/>
<proteinExistence type="predicted"/>
<comment type="caution">
    <text evidence="1">The sequence shown here is derived from an EMBL/GenBank/DDBJ whole genome shotgun (WGS) entry which is preliminary data.</text>
</comment>
<protein>
    <submittedName>
        <fullName evidence="1">Uncharacterized protein</fullName>
    </submittedName>
</protein>
<sequence length="70" mass="8109">MPKPCSKPLAQNPYKTYRDPVTGQWKVEYPAQTQPFTQTETACESTDAVELLKHRTKLRQWRKSSQTKVA</sequence>
<evidence type="ECO:0000313" key="2">
    <source>
        <dbReference type="Proteomes" id="UP000249354"/>
    </source>
</evidence>